<dbReference type="EMBL" id="NHTK01001299">
    <property type="protein sequence ID" value="PPR00657.1"/>
    <property type="molecule type" value="Genomic_DNA"/>
</dbReference>
<dbReference type="SMART" id="SM00338">
    <property type="entry name" value="BRLZ"/>
    <property type="match status" value="1"/>
</dbReference>
<gene>
    <name evidence="5" type="ORF">CVT24_000880</name>
</gene>
<keyword evidence="6" id="KW-1185">Reference proteome</keyword>
<dbReference type="SUPFAM" id="SSF57959">
    <property type="entry name" value="Leucine zipper domain"/>
    <property type="match status" value="1"/>
</dbReference>
<feature type="compositionally biased region" description="Polar residues" evidence="3">
    <location>
        <begin position="1"/>
        <end position="20"/>
    </location>
</feature>
<dbReference type="OrthoDB" id="5374328at2759"/>
<dbReference type="InParanoid" id="A0A409YCB5"/>
<dbReference type="PANTHER" id="PTHR40621">
    <property type="entry name" value="TRANSCRIPTION FACTOR KAPC-RELATED"/>
    <property type="match status" value="1"/>
</dbReference>
<dbReference type="STRING" id="181874.A0A409YCB5"/>
<reference evidence="5 6" key="1">
    <citation type="journal article" date="2018" name="Evol. Lett.">
        <title>Horizontal gene cluster transfer increased hallucinogenic mushroom diversity.</title>
        <authorList>
            <person name="Reynolds H.T."/>
            <person name="Vijayakumar V."/>
            <person name="Gluck-Thaler E."/>
            <person name="Korotkin H.B."/>
            <person name="Matheny P.B."/>
            <person name="Slot J.C."/>
        </authorList>
    </citation>
    <scope>NUCLEOTIDE SEQUENCE [LARGE SCALE GENOMIC DNA]</scope>
    <source>
        <strain evidence="5 6">2629</strain>
    </source>
</reference>
<evidence type="ECO:0000256" key="2">
    <source>
        <dbReference type="ARBA" id="ARBA00023242"/>
    </source>
</evidence>
<dbReference type="Pfam" id="PF10297">
    <property type="entry name" value="Hap4_Hap_bind"/>
    <property type="match status" value="1"/>
</dbReference>
<feature type="compositionally biased region" description="Low complexity" evidence="3">
    <location>
        <begin position="121"/>
        <end position="137"/>
    </location>
</feature>
<accession>A0A409YCB5</accession>
<dbReference type="InterPro" id="IPR018287">
    <property type="entry name" value="Hap4_TF_heteromerisation"/>
</dbReference>
<keyword evidence="2" id="KW-0539">Nucleus</keyword>
<dbReference type="GO" id="GO:0000976">
    <property type="term" value="F:transcription cis-regulatory region binding"/>
    <property type="evidence" value="ECO:0007669"/>
    <property type="project" value="InterPro"/>
</dbReference>
<dbReference type="Proteomes" id="UP000284842">
    <property type="component" value="Unassembled WGS sequence"/>
</dbReference>
<organism evidence="5 6">
    <name type="scientific">Panaeolus cyanescens</name>
    <dbReference type="NCBI Taxonomy" id="181874"/>
    <lineage>
        <taxon>Eukaryota</taxon>
        <taxon>Fungi</taxon>
        <taxon>Dikarya</taxon>
        <taxon>Basidiomycota</taxon>
        <taxon>Agaricomycotina</taxon>
        <taxon>Agaricomycetes</taxon>
        <taxon>Agaricomycetidae</taxon>
        <taxon>Agaricales</taxon>
        <taxon>Agaricineae</taxon>
        <taxon>Galeropsidaceae</taxon>
        <taxon>Panaeolus</taxon>
    </lineage>
</organism>
<feature type="region of interest" description="Disordered" evidence="3">
    <location>
        <begin position="382"/>
        <end position="405"/>
    </location>
</feature>
<dbReference type="AlphaFoldDB" id="A0A409YCB5"/>
<comment type="caution">
    <text evidence="5">The sequence shown here is derived from an EMBL/GenBank/DDBJ whole genome shotgun (WGS) entry which is preliminary data.</text>
</comment>
<dbReference type="CDD" id="cd14688">
    <property type="entry name" value="bZIP_YAP"/>
    <property type="match status" value="1"/>
</dbReference>
<feature type="region of interest" description="Disordered" evidence="3">
    <location>
        <begin position="1"/>
        <end position="75"/>
    </location>
</feature>
<dbReference type="InterPro" id="IPR046347">
    <property type="entry name" value="bZIP_sf"/>
</dbReference>
<feature type="domain" description="BZIP" evidence="4">
    <location>
        <begin position="58"/>
        <end position="72"/>
    </location>
</feature>
<feature type="region of interest" description="Disordered" evidence="3">
    <location>
        <begin position="121"/>
        <end position="201"/>
    </location>
</feature>
<dbReference type="GO" id="GO:0001228">
    <property type="term" value="F:DNA-binding transcription activator activity, RNA polymerase II-specific"/>
    <property type="evidence" value="ECO:0007669"/>
    <property type="project" value="TreeGrafter"/>
</dbReference>
<dbReference type="PROSITE" id="PS00036">
    <property type="entry name" value="BZIP_BASIC"/>
    <property type="match status" value="1"/>
</dbReference>
<sequence>MSTTTSTSNIAPSSSTTLWATASKEWVIQPKPKPGRKPKKEHVSAVKEDGEESDTKGRRMQNRAAQRAFRERKQSQLAELQARLQSYEQGEIERNVALQNIAKRLKEENERLRQENATLQAKLAQMQQQQQPASTVQEFERKRVRDETPSPAFDQFHVNKKSRSASEPETSTTSSSITAHLPSPASLGSTPSPDYSDNQDHSYRQIDSEVPNFTQFDTKAITSDVSSFAFTCGFCDETTLCMCREIAVNDLSVSPMSTADIKFPILSESPVNGAFDQTHPDKKPSILDNLPAYQPPVPLRKKTNHVQVNSIFPVTTASSESQRNVEAMCTGDPTNCAACADDDFGKAFCSAISNSSASRTTCDCCPSRTQADSVAVACKNESSCSGCPSSTKPPELLDPEPTSSEFIPTNNAWQQIKMHPNVEFADLALLAEVVASRSKCEGPQIILPQSSRSAGQHPDSSFNTQRNRRDSPPPRLVPEEILLACGRRNMRTVHADGVRDALRLLDAKFT</sequence>
<dbReference type="GO" id="GO:0090575">
    <property type="term" value="C:RNA polymerase II transcription regulator complex"/>
    <property type="evidence" value="ECO:0007669"/>
    <property type="project" value="TreeGrafter"/>
</dbReference>
<evidence type="ECO:0000259" key="4">
    <source>
        <dbReference type="PROSITE" id="PS00036"/>
    </source>
</evidence>
<dbReference type="PANTHER" id="PTHR40621:SF7">
    <property type="entry name" value="BZIP DOMAIN-CONTAINING PROTEIN"/>
    <property type="match status" value="1"/>
</dbReference>
<feature type="compositionally biased region" description="Basic and acidic residues" evidence="3">
    <location>
        <begin position="138"/>
        <end position="148"/>
    </location>
</feature>
<feature type="compositionally biased region" description="Polar residues" evidence="3">
    <location>
        <begin position="186"/>
        <end position="196"/>
    </location>
</feature>
<evidence type="ECO:0000313" key="6">
    <source>
        <dbReference type="Proteomes" id="UP000284842"/>
    </source>
</evidence>
<feature type="compositionally biased region" description="Low complexity" evidence="3">
    <location>
        <begin position="165"/>
        <end position="179"/>
    </location>
</feature>
<evidence type="ECO:0000256" key="1">
    <source>
        <dbReference type="ARBA" id="ARBA00004123"/>
    </source>
</evidence>
<feature type="region of interest" description="Disordered" evidence="3">
    <location>
        <begin position="447"/>
        <end position="477"/>
    </location>
</feature>
<protein>
    <recommendedName>
        <fullName evidence="4">BZIP domain-containing protein</fullName>
    </recommendedName>
</protein>
<dbReference type="InterPro" id="IPR004827">
    <property type="entry name" value="bZIP"/>
</dbReference>
<comment type="subcellular location">
    <subcellularLocation>
        <location evidence="1">Nucleus</location>
    </subcellularLocation>
</comment>
<evidence type="ECO:0000313" key="5">
    <source>
        <dbReference type="EMBL" id="PPR00657.1"/>
    </source>
</evidence>
<feature type="compositionally biased region" description="Polar residues" evidence="3">
    <location>
        <begin position="447"/>
        <end position="465"/>
    </location>
</feature>
<name>A0A409YCB5_9AGAR</name>
<feature type="compositionally biased region" description="Basic and acidic residues" evidence="3">
    <location>
        <begin position="41"/>
        <end position="57"/>
    </location>
</feature>
<dbReference type="Gene3D" id="1.20.5.170">
    <property type="match status" value="1"/>
</dbReference>
<feature type="compositionally biased region" description="Polar residues" evidence="3">
    <location>
        <begin position="382"/>
        <end position="392"/>
    </location>
</feature>
<dbReference type="InterPro" id="IPR050936">
    <property type="entry name" value="AP-1-like"/>
</dbReference>
<proteinExistence type="predicted"/>
<evidence type="ECO:0000256" key="3">
    <source>
        <dbReference type="SAM" id="MobiDB-lite"/>
    </source>
</evidence>